<dbReference type="RefSeq" id="WP_269337237.1">
    <property type="nucleotide sequence ID" value="NZ_JBFSSG010000001.1"/>
</dbReference>
<name>A0ABV4MQS9_9VIBR</name>
<gene>
    <name evidence="1" type="ORF">AB6D66_00320</name>
</gene>
<sequence length="170" mass="19205">MLNLVPVAKNSLVATGNRVCRSGWLKPTFIAALKWQWSSSSCKAHNERMNSQLDSFNWDLHCDLSSLASMLLQQTGLLGGDFFARVVFTDAAHDNHYKYWNVIGSSAGSDGNKILSYRLYESPTNPNKMAIVFETTTGMYGKAYWDFDKLEIFSEEMFSERCDLEAFSAQ</sequence>
<reference evidence="1 2" key="1">
    <citation type="journal article" date="2024" name="ISME J.">
        <title>Tailless and filamentous prophages are predominant in marine Vibrio.</title>
        <authorList>
            <person name="Steensen K."/>
            <person name="Seneca J."/>
            <person name="Bartlau N."/>
            <person name="Yu X.A."/>
            <person name="Hussain F.A."/>
            <person name="Polz M.F."/>
        </authorList>
    </citation>
    <scope>NUCLEOTIDE SEQUENCE [LARGE SCALE GENOMIC DNA]</scope>
    <source>
        <strain evidence="1 2">10N.239.312.F12</strain>
    </source>
</reference>
<evidence type="ECO:0000313" key="2">
    <source>
        <dbReference type="Proteomes" id="UP001570071"/>
    </source>
</evidence>
<accession>A0ABV4MQS9</accession>
<organism evidence="1 2">
    <name type="scientific">Vibrio pomeroyi</name>
    <dbReference type="NCBI Taxonomy" id="198832"/>
    <lineage>
        <taxon>Bacteria</taxon>
        <taxon>Pseudomonadati</taxon>
        <taxon>Pseudomonadota</taxon>
        <taxon>Gammaproteobacteria</taxon>
        <taxon>Vibrionales</taxon>
        <taxon>Vibrionaceae</taxon>
        <taxon>Vibrio</taxon>
    </lineage>
</organism>
<proteinExistence type="predicted"/>
<evidence type="ECO:0000313" key="1">
    <source>
        <dbReference type="EMBL" id="MEZ8719488.1"/>
    </source>
</evidence>
<protein>
    <submittedName>
        <fullName evidence="1">Uncharacterized protein</fullName>
    </submittedName>
</protein>
<keyword evidence="2" id="KW-1185">Reference proteome</keyword>
<dbReference type="Proteomes" id="UP001570071">
    <property type="component" value="Unassembled WGS sequence"/>
</dbReference>
<dbReference type="EMBL" id="JBFSSG010000001">
    <property type="protein sequence ID" value="MEZ8719488.1"/>
    <property type="molecule type" value="Genomic_DNA"/>
</dbReference>
<comment type="caution">
    <text evidence="1">The sequence shown here is derived from an EMBL/GenBank/DDBJ whole genome shotgun (WGS) entry which is preliminary data.</text>
</comment>